<dbReference type="OrthoDB" id="637707at2"/>
<keyword evidence="2" id="KW-1185">Reference proteome</keyword>
<dbReference type="InterPro" id="IPR025345">
    <property type="entry name" value="DUF4249"/>
</dbReference>
<protein>
    <recommendedName>
        <fullName evidence="3">DUF4249 domain-containing protein</fullName>
    </recommendedName>
</protein>
<dbReference type="Pfam" id="PF14054">
    <property type="entry name" value="DUF4249"/>
    <property type="match status" value="1"/>
</dbReference>
<evidence type="ECO:0000313" key="2">
    <source>
        <dbReference type="Proteomes" id="UP000184513"/>
    </source>
</evidence>
<evidence type="ECO:0008006" key="3">
    <source>
        <dbReference type="Google" id="ProtNLM"/>
    </source>
</evidence>
<dbReference type="AlphaFoldDB" id="A0A1M7QFF3"/>
<sequence>MKPLVKLTLLIILMSCQEEVSLDLGNTEKIPVIEAVWTDDPVLNEVKVAYSRNYYDTLPNEIAANAEVYVEDLHSGETVPFIFNEDRGKYLPLNAKAAAIGHEYRLYVAMDGNEFISEGTTLEAPVLDSIIYAYEEERFFASEGYYLTLYGKIPFTENNFYRLILSKNDTLLNRRSDYFLFDDTFGSAILNNGFELTAFSFEAGDQVKLRMLRLNESAYSYLNQLVSLLFSDGGLFSPPPENPRSNISSLQGEERVLGYFMTAPVITRTISIPDEE</sequence>
<accession>A0A1M7QFF3</accession>
<organism evidence="1 2">
    <name type="scientific">Cyclobacterium lianum</name>
    <dbReference type="NCBI Taxonomy" id="388280"/>
    <lineage>
        <taxon>Bacteria</taxon>
        <taxon>Pseudomonadati</taxon>
        <taxon>Bacteroidota</taxon>
        <taxon>Cytophagia</taxon>
        <taxon>Cytophagales</taxon>
        <taxon>Cyclobacteriaceae</taxon>
        <taxon>Cyclobacterium</taxon>
    </lineage>
</organism>
<evidence type="ECO:0000313" key="1">
    <source>
        <dbReference type="EMBL" id="SHN29667.1"/>
    </source>
</evidence>
<proteinExistence type="predicted"/>
<gene>
    <name evidence="1" type="ORF">SAMN04488057_11786</name>
</gene>
<dbReference type="Proteomes" id="UP000184513">
    <property type="component" value="Unassembled WGS sequence"/>
</dbReference>
<reference evidence="1 2" key="1">
    <citation type="submission" date="2016-11" db="EMBL/GenBank/DDBJ databases">
        <authorList>
            <person name="Jaros S."/>
            <person name="Januszkiewicz K."/>
            <person name="Wedrychowicz H."/>
        </authorList>
    </citation>
    <scope>NUCLEOTIDE SEQUENCE [LARGE SCALE GENOMIC DNA]</scope>
    <source>
        <strain evidence="1 2">CGMCC 1.6102</strain>
    </source>
</reference>
<dbReference type="RefSeq" id="WP_073097340.1">
    <property type="nucleotide sequence ID" value="NZ_FRCY01000017.1"/>
</dbReference>
<name>A0A1M7QFF3_9BACT</name>
<dbReference type="EMBL" id="FRCY01000017">
    <property type="protein sequence ID" value="SHN29667.1"/>
    <property type="molecule type" value="Genomic_DNA"/>
</dbReference>
<dbReference type="STRING" id="388280.SAMN04488057_11786"/>